<protein>
    <submittedName>
        <fullName evidence="1">Uncharacterized protein</fullName>
    </submittedName>
</protein>
<accession>A0ACC6RV81</accession>
<gene>
    <name evidence="1" type="ORF">VSR83_36410</name>
</gene>
<organism evidence="1 2">
    <name type="scientific">Paraburkholderia unamae</name>
    <dbReference type="NCBI Taxonomy" id="219649"/>
    <lineage>
        <taxon>Bacteria</taxon>
        <taxon>Pseudomonadati</taxon>
        <taxon>Pseudomonadota</taxon>
        <taxon>Betaproteobacteria</taxon>
        <taxon>Burkholderiales</taxon>
        <taxon>Burkholderiaceae</taxon>
        <taxon>Paraburkholderia</taxon>
    </lineage>
</organism>
<proteinExistence type="predicted"/>
<comment type="caution">
    <text evidence="1">The sequence shown here is derived from an EMBL/GenBank/DDBJ whole genome shotgun (WGS) entry which is preliminary data.</text>
</comment>
<evidence type="ECO:0000313" key="1">
    <source>
        <dbReference type="EMBL" id="MEM5405433.1"/>
    </source>
</evidence>
<name>A0ACC6RV81_9BURK</name>
<reference evidence="1" key="1">
    <citation type="submission" date="2024-01" db="EMBL/GenBank/DDBJ databases">
        <title>The diversity of rhizobia nodulating Mimosa spp. in eleven states of Brazil covering several biomes is determined by host plant, location, and edaphic factors.</title>
        <authorList>
            <person name="Rouws L."/>
            <person name="Barauna A."/>
            <person name="Beukes C."/>
            <person name="De Faria S.M."/>
            <person name="Gross E."/>
            <person name="Dos Reis Junior F.B."/>
            <person name="Simon M."/>
            <person name="Maluk M."/>
            <person name="Odee D.W."/>
            <person name="Kenicer G."/>
            <person name="Young J.P.W."/>
            <person name="Reis V.M."/>
            <person name="Zilli J."/>
            <person name="James E.K."/>
        </authorList>
    </citation>
    <scope>NUCLEOTIDE SEQUENCE</scope>
    <source>
        <strain evidence="1">JPY452</strain>
    </source>
</reference>
<keyword evidence="2" id="KW-1185">Reference proteome</keyword>
<sequence length="214" mass="23931">MNDVRAVVKNMAAQDVWNCAHDGVSGTFLDEEVSLFPCNGYDLAGARAAIRMNHSRLAVKTNGSSGPRKILEVQPPEDERKKTEGKDQTDGHSGVSEDKVASVHTWRWRHEGPHTKMDEHECPREEPRPSPRNDTSLEEHHIAHFEESVVDVKHGVSRKCARADGSVHLEMLTLFPVRQGSPKLDPDVSVECHSGHTPYEIPRAWFAYASERAP</sequence>
<dbReference type="EMBL" id="JAYMRU010000041">
    <property type="protein sequence ID" value="MEM5405433.1"/>
    <property type="molecule type" value="Genomic_DNA"/>
</dbReference>
<evidence type="ECO:0000313" key="2">
    <source>
        <dbReference type="Proteomes" id="UP001392318"/>
    </source>
</evidence>
<dbReference type="Proteomes" id="UP001392318">
    <property type="component" value="Unassembled WGS sequence"/>
</dbReference>